<dbReference type="Proteomes" id="UP000242715">
    <property type="component" value="Unassembled WGS sequence"/>
</dbReference>
<dbReference type="AlphaFoldDB" id="A0A2Z6PA79"/>
<accession>A0A2Z6PA79</accession>
<gene>
    <name evidence="1" type="ORF">TSUD_139820</name>
</gene>
<name>A0A2Z6PA79_TRISU</name>
<keyword evidence="2" id="KW-1185">Reference proteome</keyword>
<dbReference type="EMBL" id="DF973844">
    <property type="protein sequence ID" value="GAU41079.1"/>
    <property type="molecule type" value="Genomic_DNA"/>
</dbReference>
<sequence>MHGYSMLVDRFGNRFEVIIEKRDEELCFTHGSPEVANCYLDDEVMWASLPYIRPKLFVLIVQDRYYRNVFGRHMYSNLCVSLSRSLFGRDEYPIPGEQIRMPYRHDDRDFTHIFIVVLIESDIYSGYLVCLLPS</sequence>
<protein>
    <submittedName>
        <fullName evidence="1">Uncharacterized protein</fullName>
    </submittedName>
</protein>
<reference evidence="2" key="1">
    <citation type="journal article" date="2017" name="Front. Plant Sci.">
        <title>Climate Clever Clovers: New Paradigm to Reduce the Environmental Footprint of Ruminants by Breeding Low Methanogenic Forages Utilizing Haplotype Variation.</title>
        <authorList>
            <person name="Kaur P."/>
            <person name="Appels R."/>
            <person name="Bayer P.E."/>
            <person name="Keeble-Gagnere G."/>
            <person name="Wang J."/>
            <person name="Hirakawa H."/>
            <person name="Shirasawa K."/>
            <person name="Vercoe P."/>
            <person name="Stefanova K."/>
            <person name="Durmic Z."/>
            <person name="Nichols P."/>
            <person name="Revell C."/>
            <person name="Isobe S.N."/>
            <person name="Edwards D."/>
            <person name="Erskine W."/>
        </authorList>
    </citation>
    <scope>NUCLEOTIDE SEQUENCE [LARGE SCALE GENOMIC DNA]</scope>
    <source>
        <strain evidence="2">cv. Daliak</strain>
    </source>
</reference>
<evidence type="ECO:0000313" key="1">
    <source>
        <dbReference type="EMBL" id="GAU41079.1"/>
    </source>
</evidence>
<organism evidence="1 2">
    <name type="scientific">Trifolium subterraneum</name>
    <name type="common">Subterranean clover</name>
    <dbReference type="NCBI Taxonomy" id="3900"/>
    <lineage>
        <taxon>Eukaryota</taxon>
        <taxon>Viridiplantae</taxon>
        <taxon>Streptophyta</taxon>
        <taxon>Embryophyta</taxon>
        <taxon>Tracheophyta</taxon>
        <taxon>Spermatophyta</taxon>
        <taxon>Magnoliopsida</taxon>
        <taxon>eudicotyledons</taxon>
        <taxon>Gunneridae</taxon>
        <taxon>Pentapetalae</taxon>
        <taxon>rosids</taxon>
        <taxon>fabids</taxon>
        <taxon>Fabales</taxon>
        <taxon>Fabaceae</taxon>
        <taxon>Papilionoideae</taxon>
        <taxon>50 kb inversion clade</taxon>
        <taxon>NPAAA clade</taxon>
        <taxon>Hologalegina</taxon>
        <taxon>IRL clade</taxon>
        <taxon>Trifolieae</taxon>
        <taxon>Trifolium</taxon>
    </lineage>
</organism>
<evidence type="ECO:0000313" key="2">
    <source>
        <dbReference type="Proteomes" id="UP000242715"/>
    </source>
</evidence>
<proteinExistence type="predicted"/>
<dbReference type="OrthoDB" id="1449714at2759"/>